<sequence>MSTMPVDGVLGLAAVGPTVLSRAGLERIGYADVFTMRVPGAAATPEQWARAMFGDVPTVGEQFIWQGLLQLRLVPGRSGSAVAGWQIAARGEDWIRLEARSWDMAVNLIVRATPSEVSLATLIRYDRLPASQVWTVLSAVHRRLAPGLLRAAAAAVVRVDRGSGQVGS</sequence>
<name>A0ABS9Q786_9MICO</name>
<gene>
    <name evidence="1" type="ORF">MHL29_13925</name>
</gene>
<protein>
    <recommendedName>
        <fullName evidence="3">DUF2867 domain-containing protein</fullName>
    </recommendedName>
</protein>
<evidence type="ECO:0008006" key="3">
    <source>
        <dbReference type="Google" id="ProtNLM"/>
    </source>
</evidence>
<reference evidence="1 2" key="1">
    <citation type="submission" date="2022-02" db="EMBL/GenBank/DDBJ databases">
        <title>Uncovering new skin microbiome diversity through culturing and metagenomics.</title>
        <authorList>
            <person name="Conlan S."/>
            <person name="Deming C."/>
            <person name="Nisc Comparative Sequencing Program N."/>
            <person name="Segre J.A."/>
        </authorList>
    </citation>
    <scope>NUCLEOTIDE SEQUENCE [LARGE SCALE GENOMIC DNA]</scope>
    <source>
        <strain evidence="1 2">ACRQZ</strain>
    </source>
</reference>
<accession>A0ABS9Q786</accession>
<evidence type="ECO:0000313" key="2">
    <source>
        <dbReference type="Proteomes" id="UP001521931"/>
    </source>
</evidence>
<evidence type="ECO:0000313" key="1">
    <source>
        <dbReference type="EMBL" id="MCG7322978.1"/>
    </source>
</evidence>
<proteinExistence type="predicted"/>
<organism evidence="1 2">
    <name type="scientific">Arsenicicoccus bolidensis</name>
    <dbReference type="NCBI Taxonomy" id="229480"/>
    <lineage>
        <taxon>Bacteria</taxon>
        <taxon>Bacillati</taxon>
        <taxon>Actinomycetota</taxon>
        <taxon>Actinomycetes</taxon>
        <taxon>Micrococcales</taxon>
        <taxon>Intrasporangiaceae</taxon>
        <taxon>Arsenicicoccus</taxon>
    </lineage>
</organism>
<dbReference type="Proteomes" id="UP001521931">
    <property type="component" value="Unassembled WGS sequence"/>
</dbReference>
<dbReference type="EMBL" id="JAKRCV010000052">
    <property type="protein sequence ID" value="MCG7322978.1"/>
    <property type="molecule type" value="Genomic_DNA"/>
</dbReference>
<comment type="caution">
    <text evidence="1">The sequence shown here is derived from an EMBL/GenBank/DDBJ whole genome shotgun (WGS) entry which is preliminary data.</text>
</comment>
<keyword evidence="2" id="KW-1185">Reference proteome</keyword>